<dbReference type="SUPFAM" id="SSF54637">
    <property type="entry name" value="Thioesterase/thiol ester dehydrase-isomerase"/>
    <property type="match status" value="1"/>
</dbReference>
<gene>
    <name evidence="1" type="ORF">LCGC14_0250920</name>
</gene>
<proteinExistence type="predicted"/>
<accession>A0A0F9U4Y1</accession>
<evidence type="ECO:0000313" key="1">
    <source>
        <dbReference type="EMBL" id="KKN88265.1"/>
    </source>
</evidence>
<dbReference type="Pfam" id="PF13279">
    <property type="entry name" value="4HBT_2"/>
    <property type="match status" value="1"/>
</dbReference>
<dbReference type="EMBL" id="LAZR01000130">
    <property type="protein sequence ID" value="KKN88265.1"/>
    <property type="molecule type" value="Genomic_DNA"/>
</dbReference>
<name>A0A0F9U4Y1_9ZZZZ</name>
<comment type="caution">
    <text evidence="1">The sequence shown here is derived from an EMBL/GenBank/DDBJ whole genome shotgun (WGS) entry which is preliminary data.</text>
</comment>
<dbReference type="Gene3D" id="3.10.129.10">
    <property type="entry name" value="Hotdog Thioesterase"/>
    <property type="match status" value="1"/>
</dbReference>
<reference evidence="1" key="1">
    <citation type="journal article" date="2015" name="Nature">
        <title>Complex archaea that bridge the gap between prokaryotes and eukaryotes.</title>
        <authorList>
            <person name="Spang A."/>
            <person name="Saw J.H."/>
            <person name="Jorgensen S.L."/>
            <person name="Zaremba-Niedzwiedzka K."/>
            <person name="Martijn J."/>
            <person name="Lind A.E."/>
            <person name="van Eijk R."/>
            <person name="Schleper C."/>
            <person name="Guy L."/>
            <person name="Ettema T.J."/>
        </authorList>
    </citation>
    <scope>NUCLEOTIDE SEQUENCE</scope>
</reference>
<organism evidence="1">
    <name type="scientific">marine sediment metagenome</name>
    <dbReference type="NCBI Taxonomy" id="412755"/>
    <lineage>
        <taxon>unclassified sequences</taxon>
        <taxon>metagenomes</taxon>
        <taxon>ecological metagenomes</taxon>
    </lineage>
</organism>
<dbReference type="CDD" id="cd00586">
    <property type="entry name" value="4HBT"/>
    <property type="match status" value="1"/>
</dbReference>
<dbReference type="AlphaFoldDB" id="A0A0F9U4Y1"/>
<protein>
    <recommendedName>
        <fullName evidence="2">Thioesterase domain-containing protein</fullName>
    </recommendedName>
</protein>
<evidence type="ECO:0008006" key="2">
    <source>
        <dbReference type="Google" id="ProtNLM"/>
    </source>
</evidence>
<dbReference type="InterPro" id="IPR029069">
    <property type="entry name" value="HotDog_dom_sf"/>
</dbReference>
<sequence>MTVIYHTPLSPEQQRAAGMSTPQPLAMADQVRFSDLDTNNHVNNTVYFEWFERLRIRYTQSLVERGLIDSPGPRVVIRSGSIRYVQEMLERENYIVTCRCTSFRNTSYALAQEVWVGNELRATFECILVLLERDGAGRYPLPDRLKQYFEQTEDARPEG</sequence>